<accession>A0ABR2JU08</accession>
<dbReference type="EMBL" id="JAPFFF010000009">
    <property type="protein sequence ID" value="KAK8882293.1"/>
    <property type="molecule type" value="Genomic_DNA"/>
</dbReference>
<keyword evidence="2" id="KW-1185">Reference proteome</keyword>
<evidence type="ECO:0000313" key="2">
    <source>
        <dbReference type="Proteomes" id="UP001470230"/>
    </source>
</evidence>
<comment type="caution">
    <text evidence="1">The sequence shown here is derived from an EMBL/GenBank/DDBJ whole genome shotgun (WGS) entry which is preliminary data.</text>
</comment>
<proteinExistence type="predicted"/>
<gene>
    <name evidence="1" type="ORF">M9Y10_044935</name>
</gene>
<sequence length="98" mass="11346">MPQSIDKNEIGEEFQKILIDVRKSKKEAKRDELSDSISKKLIETLKEIYQQNRIIVRCFVSDSCDQAVAYSVQSEIGETMVFRAIDNYYSYTALICII</sequence>
<reference evidence="1 2" key="1">
    <citation type="submission" date="2024-04" db="EMBL/GenBank/DDBJ databases">
        <title>Tritrichomonas musculus Genome.</title>
        <authorList>
            <person name="Alves-Ferreira E."/>
            <person name="Grigg M."/>
            <person name="Lorenzi H."/>
            <person name="Galac M."/>
        </authorList>
    </citation>
    <scope>NUCLEOTIDE SEQUENCE [LARGE SCALE GENOMIC DNA]</scope>
    <source>
        <strain evidence="1 2">EAF2021</strain>
    </source>
</reference>
<organism evidence="1 2">
    <name type="scientific">Tritrichomonas musculus</name>
    <dbReference type="NCBI Taxonomy" id="1915356"/>
    <lineage>
        <taxon>Eukaryota</taxon>
        <taxon>Metamonada</taxon>
        <taxon>Parabasalia</taxon>
        <taxon>Tritrichomonadida</taxon>
        <taxon>Tritrichomonadidae</taxon>
        <taxon>Tritrichomonas</taxon>
    </lineage>
</organism>
<name>A0ABR2JU08_9EUKA</name>
<protein>
    <submittedName>
        <fullName evidence="1">Uncharacterized protein</fullName>
    </submittedName>
</protein>
<dbReference type="Proteomes" id="UP001470230">
    <property type="component" value="Unassembled WGS sequence"/>
</dbReference>
<evidence type="ECO:0000313" key="1">
    <source>
        <dbReference type="EMBL" id="KAK8882293.1"/>
    </source>
</evidence>